<reference evidence="4" key="1">
    <citation type="submission" date="2017-02" db="EMBL/GenBank/DDBJ databases">
        <title>Tessaracoccus aquaemaris sp. nov., isolated from the intestine of a Korean rockfish, Sebastes schlegelii, in a marine aquaculture pond.</title>
        <authorList>
            <person name="Tak E.J."/>
            <person name="Bae J.-W."/>
        </authorList>
    </citation>
    <scope>NUCLEOTIDE SEQUENCE [LARGE SCALE GENOMIC DNA]</scope>
    <source>
        <strain evidence="4">NSG39</strain>
    </source>
</reference>
<gene>
    <name evidence="3" type="ORF">BW730_08575</name>
</gene>
<evidence type="ECO:0000313" key="4">
    <source>
        <dbReference type="Proteomes" id="UP000188145"/>
    </source>
</evidence>
<evidence type="ECO:0000256" key="2">
    <source>
        <dbReference type="SAM" id="Phobius"/>
    </source>
</evidence>
<evidence type="ECO:0000256" key="1">
    <source>
        <dbReference type="SAM" id="MobiDB-lite"/>
    </source>
</evidence>
<protein>
    <recommendedName>
        <fullName evidence="5">PknH-like extracellular domain-containing protein</fullName>
    </recommendedName>
</protein>
<dbReference type="AlphaFoldDB" id="A0A1Q2CN49"/>
<dbReference type="KEGG" id="tes:BW730_08575"/>
<dbReference type="EMBL" id="CP019606">
    <property type="protein sequence ID" value="AQP47536.1"/>
    <property type="molecule type" value="Genomic_DNA"/>
</dbReference>
<organism evidence="3 4">
    <name type="scientific">Tessaracoccus aquimaris</name>
    <dbReference type="NCBI Taxonomy" id="1332264"/>
    <lineage>
        <taxon>Bacteria</taxon>
        <taxon>Bacillati</taxon>
        <taxon>Actinomycetota</taxon>
        <taxon>Actinomycetes</taxon>
        <taxon>Propionibacteriales</taxon>
        <taxon>Propionibacteriaceae</taxon>
        <taxon>Tessaracoccus</taxon>
    </lineage>
</organism>
<accession>A0A1Q2CN49</accession>
<feature type="compositionally biased region" description="Low complexity" evidence="1">
    <location>
        <begin position="79"/>
        <end position="88"/>
    </location>
</feature>
<dbReference type="STRING" id="1332264.BW730_08575"/>
<sequence length="306" mass="31684">MTPMNEPELRRELSQIDVPTPIDNASLAASVIGRGRGIKRRRGAIAAVVALAVVAGGVGVGIATLPRRDALPAEPTPTPSITVVPTPSASAPPEVTPTAQPPAPVWTDLEHLPDNVGSLGDRGLPLDPRVGESSDEGSVEHATMQLMCQQVAFRLEALGTITGGRTIVDSAPTSAQWQSILVFGSEQDAADFMAQARGKAQECMAAGTTPAEPVEGVEDMFNRSVPVYHDDETLGTDGVIFGSYAEVSNDGGTTFAPAPDAVITYVAREANVVAVAQLGGEGAGDMSTEPGIDDELRTVIGQILAK</sequence>
<dbReference type="OrthoDB" id="9869759at2"/>
<proteinExistence type="predicted"/>
<name>A0A1Q2CN49_9ACTN</name>
<feature type="transmembrane region" description="Helical" evidence="2">
    <location>
        <begin position="44"/>
        <end position="65"/>
    </location>
</feature>
<keyword evidence="2" id="KW-1133">Transmembrane helix</keyword>
<evidence type="ECO:0000313" key="3">
    <source>
        <dbReference type="EMBL" id="AQP47536.1"/>
    </source>
</evidence>
<dbReference type="Proteomes" id="UP000188145">
    <property type="component" value="Chromosome"/>
</dbReference>
<feature type="region of interest" description="Disordered" evidence="1">
    <location>
        <begin position="69"/>
        <end position="100"/>
    </location>
</feature>
<keyword evidence="2" id="KW-0812">Transmembrane</keyword>
<keyword evidence="4" id="KW-1185">Reference proteome</keyword>
<dbReference type="RefSeq" id="WP_077685868.1">
    <property type="nucleotide sequence ID" value="NZ_CP019606.1"/>
</dbReference>
<evidence type="ECO:0008006" key="5">
    <source>
        <dbReference type="Google" id="ProtNLM"/>
    </source>
</evidence>
<keyword evidence="2" id="KW-0472">Membrane</keyword>